<sequence length="896" mass="103460">MAIKIYSMIIQTISVREKLKIGKHFQLNLKLILLLVLIFAFSTCPIWGQVVQKKQLMESDYHLWGKLNLDKVASNGKWSSYSMRYEKGADTLFVSNTETSKKFDFPSGKNSLFAGTNHFVCMDDKGALRILNLVTGKQRIYPPVSHYDYSIETNQIVLLSKEEQVLKIINLKTDATDTINDVQNFKMDPSKKELVFTKMKNLKHSIGLLHLGNRNAINWIVENSSNHFRYFTWHELGKSIAFYTFNLSDSDDTKLYFYNVKYNALQELNPTTQKDFPTDKILDRKMVYPLTISSDGLSVFFGLCPQSEQEQKKTADNVEVWNGNAKWIYPFEKIKSQPNAKVTLALWYPHLKRIKSISSPALPKVMLSGNQDFAILSNPKEYEPQFEYEGPRDFYIMNLKTGETEILLQKHKSFSKYLLPSPSGKYIAYFKDAHWWVYDIAKRTHQNVTKNSNTSFSGKIHILDGTAAYGTVGWSKNDENLIVYDQYDLWSIKSDGTASKRLTHGREKQITFRIASLADNDLFKSNFDGNKSKTIDLDHELILSAAGADQKTGYFKWNSNFGEKPIVYKDSYIDQMHYIKDQQVYVYQEQQSDLSPRLMFQKKTEIPKPFFESNPQQSKYHWGTLKLISFRNSNGQELKAVLYYPANYDPQKKYPMIVNVYEKQSDKIHFYHNPSLLMQAGYNRTVFTSKDYFVLCPDIVHEQGKVGFNAVDCTVSATKEIIKLGLVDPKKIGLIGHSFGGYESAFIITQTNIFATAVAGATATDLTSFYLTVGWDTGRPDMYRFQSEQWRLGKTPFEDPSMYTRNSPVANASSIETPLLLWTGKEDQHVDWHQSVAFHLALRRLGKKNIMLLYPDEKHVILKPNNQKDLSHKIEEWFDYYLKERKDKSWIKEGVK</sequence>
<dbReference type="InterPro" id="IPR029058">
    <property type="entry name" value="AB_hydrolase_fold"/>
</dbReference>
<dbReference type="Gene3D" id="2.120.10.30">
    <property type="entry name" value="TolB, C-terminal domain"/>
    <property type="match status" value="1"/>
</dbReference>
<keyword evidence="1" id="KW-0378">Hydrolase</keyword>
<dbReference type="GO" id="GO:0006508">
    <property type="term" value="P:proteolysis"/>
    <property type="evidence" value="ECO:0007669"/>
    <property type="project" value="InterPro"/>
</dbReference>
<dbReference type="InterPro" id="IPR011042">
    <property type="entry name" value="6-blade_b-propeller_TolB-like"/>
</dbReference>
<keyword evidence="4" id="KW-1185">Reference proteome</keyword>
<dbReference type="EMBL" id="QNUX01000014">
    <property type="protein sequence ID" value="RBN49360.1"/>
    <property type="molecule type" value="Genomic_DNA"/>
</dbReference>
<dbReference type="GO" id="GO:0004252">
    <property type="term" value="F:serine-type endopeptidase activity"/>
    <property type="evidence" value="ECO:0007669"/>
    <property type="project" value="TreeGrafter"/>
</dbReference>
<gene>
    <name evidence="3" type="ORF">DR980_13990</name>
</gene>
<comment type="caution">
    <text evidence="3">The sequence shown here is derived from an EMBL/GenBank/DDBJ whole genome shotgun (WGS) entry which is preliminary data.</text>
</comment>
<dbReference type="OrthoDB" id="9812921at2"/>
<proteinExistence type="predicted"/>
<name>A0A366AWU5_9FLAO</name>
<evidence type="ECO:0000313" key="4">
    <source>
        <dbReference type="Proteomes" id="UP000253676"/>
    </source>
</evidence>
<accession>A0A366AWU5</accession>
<organism evidence="3 4">
    <name type="scientific">Flavobacterium psychrolimnae</name>
    <dbReference type="NCBI Taxonomy" id="249351"/>
    <lineage>
        <taxon>Bacteria</taxon>
        <taxon>Pseudomonadati</taxon>
        <taxon>Bacteroidota</taxon>
        <taxon>Flavobacteriia</taxon>
        <taxon>Flavobacteriales</taxon>
        <taxon>Flavobacteriaceae</taxon>
        <taxon>Flavobacterium</taxon>
    </lineage>
</organism>
<evidence type="ECO:0000256" key="1">
    <source>
        <dbReference type="ARBA" id="ARBA00022801"/>
    </source>
</evidence>
<dbReference type="Pfam" id="PF00326">
    <property type="entry name" value="Peptidase_S9"/>
    <property type="match status" value="1"/>
</dbReference>
<dbReference type="Proteomes" id="UP000253676">
    <property type="component" value="Unassembled WGS sequence"/>
</dbReference>
<evidence type="ECO:0000259" key="2">
    <source>
        <dbReference type="Pfam" id="PF00326"/>
    </source>
</evidence>
<protein>
    <recommendedName>
        <fullName evidence="2">Peptidase S9 prolyl oligopeptidase catalytic domain-containing protein</fullName>
    </recommendedName>
</protein>
<dbReference type="SUPFAM" id="SSF53474">
    <property type="entry name" value="alpha/beta-Hydrolases"/>
    <property type="match status" value="1"/>
</dbReference>
<feature type="domain" description="Peptidase S9 prolyl oligopeptidase catalytic" evidence="2">
    <location>
        <begin position="706"/>
        <end position="884"/>
    </location>
</feature>
<dbReference type="PANTHER" id="PTHR42776">
    <property type="entry name" value="SERINE PEPTIDASE S9 FAMILY MEMBER"/>
    <property type="match status" value="1"/>
</dbReference>
<evidence type="ECO:0000313" key="3">
    <source>
        <dbReference type="EMBL" id="RBN49360.1"/>
    </source>
</evidence>
<dbReference type="InterPro" id="IPR001375">
    <property type="entry name" value="Peptidase_S9_cat"/>
</dbReference>
<dbReference type="AlphaFoldDB" id="A0A366AWU5"/>
<dbReference type="Gene3D" id="3.40.50.1820">
    <property type="entry name" value="alpha/beta hydrolase"/>
    <property type="match status" value="1"/>
</dbReference>
<dbReference type="PANTHER" id="PTHR42776:SF27">
    <property type="entry name" value="DIPEPTIDYL PEPTIDASE FAMILY MEMBER 6"/>
    <property type="match status" value="1"/>
</dbReference>
<dbReference type="SUPFAM" id="SSF82171">
    <property type="entry name" value="DPP6 N-terminal domain-like"/>
    <property type="match status" value="1"/>
</dbReference>
<reference evidence="3 4" key="1">
    <citation type="submission" date="2018-07" db="EMBL/GenBank/DDBJ databases">
        <title>Complete genome sequence of Flavobacterium psychrolimnae LMG 22018.</title>
        <authorList>
            <person name="Kim D.-U."/>
        </authorList>
    </citation>
    <scope>NUCLEOTIDE SEQUENCE [LARGE SCALE GENOMIC DNA]</scope>
    <source>
        <strain evidence="3 4">LMG 22018</strain>
    </source>
</reference>